<evidence type="ECO:0000313" key="3">
    <source>
        <dbReference type="EMBL" id="MCO6026113.1"/>
    </source>
</evidence>
<comment type="caution">
    <text evidence="3">The sequence shown here is derived from an EMBL/GenBank/DDBJ whole genome shotgun (WGS) entry which is preliminary data.</text>
</comment>
<dbReference type="EMBL" id="JAMXLY010000039">
    <property type="protein sequence ID" value="MCO6026113.1"/>
    <property type="molecule type" value="Genomic_DNA"/>
</dbReference>
<feature type="chain" id="PRO_5047293273" evidence="1">
    <location>
        <begin position="20"/>
        <end position="691"/>
    </location>
</feature>
<dbReference type="Pfam" id="PF14905">
    <property type="entry name" value="OMP_b-brl_3"/>
    <property type="match status" value="1"/>
</dbReference>
<keyword evidence="1" id="KW-0732">Signal</keyword>
<feature type="domain" description="Outer membrane protein beta-barrel" evidence="2">
    <location>
        <begin position="293"/>
        <end position="671"/>
    </location>
</feature>
<evidence type="ECO:0000259" key="2">
    <source>
        <dbReference type="Pfam" id="PF14905"/>
    </source>
</evidence>
<name>A0ABT1C0H8_9BACT</name>
<feature type="signal peptide" evidence="1">
    <location>
        <begin position="1"/>
        <end position="19"/>
    </location>
</feature>
<sequence>MEKILLFLILLLSSTVLKAQQTDSLRMDSIIHELPDVVVKGEHPIAKVNGSTITYDLPRLIEKKSVDDIYDALKEIPGVQVQDEKVLLGGLPATVVIDGKVTNMTVEEVNTLLKSMPASRIEKVDVMYNAPAKMQVRGALINIKLKHSAGELTPLRGEWYSGWSQTHNATFTERASLFYQKGKFDMDLMYQYDHGNRYSVTDEESHHHLDDGTVHNINTHEINDGNGTTHNYRLGMDYNFAENHQLSLVYNGEYNKDDFAEHISGNILGTNTQNSKPWLHNLRLDYSAPFGFKAGAEMTYYHDPENQHLSSTLPTGTLDYVVENDQQVDRWKFFLSQEHNLKNNWGINYGVIYSTSVNHSNQQYKEIETTTGDAPSSEYTRFREDDLNLYFGLTKNFSSKLSLDASVAAEYYHTPVWHQWNWYPTFNLTYTPAPGQMFQIGLSSNRNYPEYWEMTNFTSYSNGGYNEITGNPDLKPSNNYQLTLVYLLKSKYQFTAWFDHDKDYFVQTPYQRHDRLTISYKNLNFNFQQQAGVQTMLPFKFGNFLDTRLTLMGVWQREKADQFYDIPFDRHVIYGIAQLHNTLTLSTRPDITMSVDGYIRSKAIQATYNLPSSGSVDLSARWQFLKKHAILKVFCNDLFQTSVINPRIDFKGQNLNMDFSCYREFGIAFTYKFGGYKEKTHKEVDTSRFKK</sequence>
<dbReference type="SUPFAM" id="SSF56935">
    <property type="entry name" value="Porins"/>
    <property type="match status" value="1"/>
</dbReference>
<dbReference type="RefSeq" id="WP_252761470.1">
    <property type="nucleotide sequence ID" value="NZ_JAMXLY010000039.1"/>
</dbReference>
<protein>
    <submittedName>
        <fullName evidence="3">Outer membrane beta-barrel protein</fullName>
    </submittedName>
</protein>
<proteinExistence type="predicted"/>
<dbReference type="Proteomes" id="UP001204015">
    <property type="component" value="Unassembled WGS sequence"/>
</dbReference>
<accession>A0ABT1C0H8</accession>
<reference evidence="3 4" key="1">
    <citation type="submission" date="2022-06" db="EMBL/GenBank/DDBJ databases">
        <title>A taxonomic note on the genus Prevotella: Description of four novel genera and emended description of the genera Hallella and Xylanibacter.</title>
        <authorList>
            <person name="Hitch T.C.A."/>
        </authorList>
    </citation>
    <scope>NUCLEOTIDE SEQUENCE [LARGE SCALE GENOMIC DNA]</scope>
    <source>
        <strain evidence="3 4">DSM 100619</strain>
    </source>
</reference>
<dbReference type="InterPro" id="IPR041700">
    <property type="entry name" value="OMP_b-brl_3"/>
</dbReference>
<keyword evidence="4" id="KW-1185">Reference proteome</keyword>
<evidence type="ECO:0000313" key="4">
    <source>
        <dbReference type="Proteomes" id="UP001204015"/>
    </source>
</evidence>
<organism evidence="3 4">
    <name type="scientific">Segatella cerevisiae</name>
    <dbReference type="NCBI Taxonomy" id="2053716"/>
    <lineage>
        <taxon>Bacteria</taxon>
        <taxon>Pseudomonadati</taxon>
        <taxon>Bacteroidota</taxon>
        <taxon>Bacteroidia</taxon>
        <taxon>Bacteroidales</taxon>
        <taxon>Prevotellaceae</taxon>
        <taxon>Segatella</taxon>
    </lineage>
</organism>
<gene>
    <name evidence="3" type="ORF">NG821_09720</name>
</gene>
<evidence type="ECO:0000256" key="1">
    <source>
        <dbReference type="SAM" id="SignalP"/>
    </source>
</evidence>